<name>A0ABS2MPU2_9FIRM</name>
<comment type="similarity">
    <text evidence="1 3">Belongs to the short-chain dehydrogenases/reductases (SDR) family.</text>
</comment>
<dbReference type="InterPro" id="IPR036291">
    <property type="entry name" value="NAD(P)-bd_dom_sf"/>
</dbReference>
<dbReference type="CDD" id="cd05233">
    <property type="entry name" value="SDR_c"/>
    <property type="match status" value="1"/>
</dbReference>
<evidence type="ECO:0000313" key="5">
    <source>
        <dbReference type="Proteomes" id="UP000767854"/>
    </source>
</evidence>
<evidence type="ECO:0000313" key="4">
    <source>
        <dbReference type="EMBL" id="MBM7561429.1"/>
    </source>
</evidence>
<dbReference type="Proteomes" id="UP000767854">
    <property type="component" value="Unassembled WGS sequence"/>
</dbReference>
<proteinExistence type="inferred from homology"/>
<evidence type="ECO:0000256" key="3">
    <source>
        <dbReference type="RuleBase" id="RU000363"/>
    </source>
</evidence>
<protein>
    <submittedName>
        <fullName evidence="4">NADP-dependent 3-hydroxy acid dehydrogenase YdfG</fullName>
    </submittedName>
</protein>
<evidence type="ECO:0000256" key="1">
    <source>
        <dbReference type="ARBA" id="ARBA00006484"/>
    </source>
</evidence>
<dbReference type="PANTHER" id="PTHR44196:SF1">
    <property type="entry name" value="DEHYDROGENASE_REDUCTASE SDR FAMILY MEMBER 7B"/>
    <property type="match status" value="1"/>
</dbReference>
<evidence type="ECO:0000256" key="2">
    <source>
        <dbReference type="ARBA" id="ARBA00023002"/>
    </source>
</evidence>
<dbReference type="RefSeq" id="WP_204662928.1">
    <property type="nucleotide sequence ID" value="NZ_JAFBDT010000005.1"/>
</dbReference>
<dbReference type="PANTHER" id="PTHR44196">
    <property type="entry name" value="DEHYDROGENASE/REDUCTASE SDR FAMILY MEMBER 7B"/>
    <property type="match status" value="1"/>
</dbReference>
<dbReference type="PRINTS" id="PR00080">
    <property type="entry name" value="SDRFAMILY"/>
</dbReference>
<keyword evidence="5" id="KW-1185">Reference proteome</keyword>
<sequence>MKLNDKTTIVTGASGGVGIELVKELLNKGATVIAVNRNTESLFKFRESLSSADRLHIYSVDVTQRDQVNNAVTEMLKQVGHLDGLINNAGIIQPFIPVASLDWSKIKQVMNVNFYGQLNFIKALLPEFLSRPEAHIINIGSMGGFLPVPGQVVYGVSKAATLILNAMEKNKLSIRIGKDSKIFFFLYKFFPKFAIHTISKFLK</sequence>
<dbReference type="PRINTS" id="PR00081">
    <property type="entry name" value="GDHRDH"/>
</dbReference>
<dbReference type="Pfam" id="PF00106">
    <property type="entry name" value="adh_short"/>
    <property type="match status" value="1"/>
</dbReference>
<accession>A0ABS2MPU2</accession>
<reference evidence="4 5" key="1">
    <citation type="submission" date="2021-01" db="EMBL/GenBank/DDBJ databases">
        <title>Genomic Encyclopedia of Type Strains, Phase IV (KMG-IV): sequencing the most valuable type-strain genomes for metagenomic binning, comparative biology and taxonomic classification.</title>
        <authorList>
            <person name="Goeker M."/>
        </authorList>
    </citation>
    <scope>NUCLEOTIDE SEQUENCE [LARGE SCALE GENOMIC DNA]</scope>
    <source>
        <strain evidence="4 5">DSM 24436</strain>
    </source>
</reference>
<dbReference type="Gene3D" id="3.40.50.720">
    <property type="entry name" value="NAD(P)-binding Rossmann-like Domain"/>
    <property type="match status" value="1"/>
</dbReference>
<organism evidence="4 5">
    <name type="scientific">Fusibacter tunisiensis</name>
    <dbReference type="NCBI Taxonomy" id="1008308"/>
    <lineage>
        <taxon>Bacteria</taxon>
        <taxon>Bacillati</taxon>
        <taxon>Bacillota</taxon>
        <taxon>Clostridia</taxon>
        <taxon>Eubacteriales</taxon>
        <taxon>Eubacteriales Family XII. Incertae Sedis</taxon>
        <taxon>Fusibacter</taxon>
    </lineage>
</organism>
<dbReference type="InterPro" id="IPR002347">
    <property type="entry name" value="SDR_fam"/>
</dbReference>
<comment type="caution">
    <text evidence="4">The sequence shown here is derived from an EMBL/GenBank/DDBJ whole genome shotgun (WGS) entry which is preliminary data.</text>
</comment>
<gene>
    <name evidence="4" type="ORF">JOC49_000949</name>
</gene>
<keyword evidence="2" id="KW-0560">Oxidoreductase</keyword>
<dbReference type="SUPFAM" id="SSF51735">
    <property type="entry name" value="NAD(P)-binding Rossmann-fold domains"/>
    <property type="match status" value="1"/>
</dbReference>
<dbReference type="EMBL" id="JAFBDT010000005">
    <property type="protein sequence ID" value="MBM7561429.1"/>
    <property type="molecule type" value="Genomic_DNA"/>
</dbReference>